<evidence type="ECO:0000313" key="2">
    <source>
        <dbReference type="EMBL" id="KAB0291985.1"/>
    </source>
</evidence>
<dbReference type="AlphaFoldDB" id="A0A5N3REE2"/>
<name>A0A5N3REE2_9VIBR</name>
<dbReference type="Pfam" id="PF01381">
    <property type="entry name" value="HTH_3"/>
    <property type="match status" value="1"/>
</dbReference>
<dbReference type="Gene3D" id="1.10.260.40">
    <property type="entry name" value="lambda repressor-like DNA-binding domains"/>
    <property type="match status" value="1"/>
</dbReference>
<dbReference type="SUPFAM" id="SSF47413">
    <property type="entry name" value="lambda repressor-like DNA-binding domains"/>
    <property type="match status" value="1"/>
</dbReference>
<proteinExistence type="predicted"/>
<dbReference type="Proteomes" id="UP000326789">
    <property type="component" value="Unassembled WGS sequence"/>
</dbReference>
<organism evidence="2 3">
    <name type="scientific">Vibrio fortis</name>
    <dbReference type="NCBI Taxonomy" id="212667"/>
    <lineage>
        <taxon>Bacteria</taxon>
        <taxon>Pseudomonadati</taxon>
        <taxon>Pseudomonadota</taxon>
        <taxon>Gammaproteobacteria</taxon>
        <taxon>Vibrionales</taxon>
        <taxon>Vibrionaceae</taxon>
        <taxon>Vibrio</taxon>
    </lineage>
</organism>
<dbReference type="SMART" id="SM00530">
    <property type="entry name" value="HTH_XRE"/>
    <property type="match status" value="1"/>
</dbReference>
<feature type="domain" description="HTH cro/C1-type" evidence="1">
    <location>
        <begin position="10"/>
        <end position="76"/>
    </location>
</feature>
<evidence type="ECO:0000259" key="1">
    <source>
        <dbReference type="PROSITE" id="PS50943"/>
    </source>
</evidence>
<dbReference type="GO" id="GO:0003677">
    <property type="term" value="F:DNA binding"/>
    <property type="evidence" value="ECO:0007669"/>
    <property type="project" value="InterPro"/>
</dbReference>
<evidence type="ECO:0000313" key="3">
    <source>
        <dbReference type="Proteomes" id="UP000326789"/>
    </source>
</evidence>
<dbReference type="EMBL" id="VWSE01000002">
    <property type="protein sequence ID" value="KAB0291985.1"/>
    <property type="molecule type" value="Genomic_DNA"/>
</dbReference>
<protein>
    <submittedName>
        <fullName evidence="2">Helix-turn-helix transcriptional regulator</fullName>
    </submittedName>
</protein>
<sequence>MDKSNFAQELKYLREEKALSQEELADILSTSHRAFSGINQVMVSQWERGKTLPSFVRRLGIASFFQREYEFSVDEMVHVKGASKLMDTRFNIDIGYDYHITSVESTDVSALSDERLSSIKNMHQKLYGQDFIKVSSQLGIELANMKALCFLYNGVIIGHVIYDGASNMLCSLAAVSVTIRRKIFDDLANRFKGTEFRFPTIDPAMCQFLYDLYFEPYTTKMGMVFFKAEITKVVSNPFSQTIQNKHDIYFKYLRYQDLKQKKKSVEFVLS</sequence>
<gene>
    <name evidence="2" type="ORF">F2P58_02305</name>
</gene>
<dbReference type="PROSITE" id="PS50943">
    <property type="entry name" value="HTH_CROC1"/>
    <property type="match status" value="1"/>
</dbReference>
<dbReference type="InterPro" id="IPR010982">
    <property type="entry name" value="Lambda_DNA-bd_dom_sf"/>
</dbReference>
<dbReference type="InterPro" id="IPR001387">
    <property type="entry name" value="Cro/C1-type_HTH"/>
</dbReference>
<accession>A0A5N3REE2</accession>
<comment type="caution">
    <text evidence="2">The sequence shown here is derived from an EMBL/GenBank/DDBJ whole genome shotgun (WGS) entry which is preliminary data.</text>
</comment>
<dbReference type="CDD" id="cd00093">
    <property type="entry name" value="HTH_XRE"/>
    <property type="match status" value="1"/>
</dbReference>
<dbReference type="RefSeq" id="WP_150868699.1">
    <property type="nucleotide sequence ID" value="NZ_VWSE01000002.1"/>
</dbReference>
<reference evidence="2 3" key="1">
    <citation type="submission" date="2019-09" db="EMBL/GenBank/DDBJ databases">
        <title>Whole genome sequence of Vibrio fortis.</title>
        <authorList>
            <person name="Das S.K."/>
        </authorList>
    </citation>
    <scope>NUCLEOTIDE SEQUENCE [LARGE SCALE GENOMIC DNA]</scope>
    <source>
        <strain evidence="2 3">AN60</strain>
    </source>
</reference>